<name>A0ABU0UHD0_9HYPH</name>
<feature type="domain" description="FAD dependent oxidoreductase" evidence="3">
    <location>
        <begin position="25"/>
        <end position="370"/>
    </location>
</feature>
<evidence type="ECO:0000256" key="1">
    <source>
        <dbReference type="ARBA" id="ARBA00023002"/>
    </source>
</evidence>
<gene>
    <name evidence="4" type="ORF">QE408_001466</name>
</gene>
<dbReference type="InterPro" id="IPR006076">
    <property type="entry name" value="FAD-dep_OxRdtase"/>
</dbReference>
<keyword evidence="5" id="KW-1185">Reference proteome</keyword>
<protein>
    <submittedName>
        <fullName evidence="4">Glycine/D-amino acid oxidase-like deaminating enzyme</fullName>
    </submittedName>
</protein>
<feature type="transmembrane region" description="Helical" evidence="2">
    <location>
        <begin position="21"/>
        <end position="42"/>
    </location>
</feature>
<dbReference type="Proteomes" id="UP001224781">
    <property type="component" value="Unassembled WGS sequence"/>
</dbReference>
<comment type="caution">
    <text evidence="4">The sequence shown here is derived from an EMBL/GenBank/DDBJ whole genome shotgun (WGS) entry which is preliminary data.</text>
</comment>
<reference evidence="4 5" key="1">
    <citation type="submission" date="2023-07" db="EMBL/GenBank/DDBJ databases">
        <title>Functional and genomic diversity of the sorghum phyllosphere microbiome.</title>
        <authorList>
            <person name="Shade A."/>
        </authorList>
    </citation>
    <scope>NUCLEOTIDE SEQUENCE [LARGE SCALE GENOMIC DNA]</scope>
    <source>
        <strain evidence="4 5">SORGH_AS_1126</strain>
    </source>
</reference>
<dbReference type="EMBL" id="JAUTBL010000001">
    <property type="protein sequence ID" value="MDQ1184344.1"/>
    <property type="molecule type" value="Genomic_DNA"/>
</dbReference>
<proteinExistence type="predicted"/>
<evidence type="ECO:0000313" key="4">
    <source>
        <dbReference type="EMBL" id="MDQ1184344.1"/>
    </source>
</evidence>
<dbReference type="PANTHER" id="PTHR13847:SF289">
    <property type="entry name" value="GLYCINE OXIDASE"/>
    <property type="match status" value="1"/>
</dbReference>
<dbReference type="Pfam" id="PF01266">
    <property type="entry name" value="DAO"/>
    <property type="match status" value="1"/>
</dbReference>
<dbReference type="Gene3D" id="3.30.9.10">
    <property type="entry name" value="D-Amino Acid Oxidase, subunit A, domain 2"/>
    <property type="match status" value="1"/>
</dbReference>
<evidence type="ECO:0000256" key="2">
    <source>
        <dbReference type="SAM" id="Phobius"/>
    </source>
</evidence>
<organism evidence="4 5">
    <name type="scientific">Agrobacterium larrymoorei</name>
    <dbReference type="NCBI Taxonomy" id="160699"/>
    <lineage>
        <taxon>Bacteria</taxon>
        <taxon>Pseudomonadati</taxon>
        <taxon>Pseudomonadota</taxon>
        <taxon>Alphaproteobacteria</taxon>
        <taxon>Hyphomicrobiales</taxon>
        <taxon>Rhizobiaceae</taxon>
        <taxon>Rhizobium/Agrobacterium group</taxon>
        <taxon>Agrobacterium</taxon>
    </lineage>
</organism>
<sequence>MTRFSIQNHNRMKAYPMTDNIISTAVIIGAGIFGVSTAVQLARRGINVTILNDGPSANGASGRSLSWLNSARMRSEPYHRLRMAGIDRYRTLAAKNPGVDWLRFDGGLTWDADDARNEIEAAYRHEVSLAYDAQRLSAEEVSRVVPGLDTSAITPQGAIFNPGEGWVDLPTLIGLLLKEFSELGGVLVTDQGAAKVVIEGGRAVGAQTAKGDLHRADAVVLATGPAVPKMAAENGQTIGDDTPIALLVQTKPLAHPLRAVLNTPRVAVRPAPGGTFSLDADWAADEGVTVDADGGYQINEAVVAALLAEAAKVMEGNPQLEVASIGVGGKPIPGDGEPVIGAMKDVPGYYVAFSHSGATLGLIVGELLAYEVASGAEHPMLATFRPERFKPF</sequence>
<evidence type="ECO:0000313" key="5">
    <source>
        <dbReference type="Proteomes" id="UP001224781"/>
    </source>
</evidence>
<keyword evidence="2" id="KW-0472">Membrane</keyword>
<evidence type="ECO:0000259" key="3">
    <source>
        <dbReference type="Pfam" id="PF01266"/>
    </source>
</evidence>
<dbReference type="PANTHER" id="PTHR13847">
    <property type="entry name" value="SARCOSINE DEHYDROGENASE-RELATED"/>
    <property type="match status" value="1"/>
</dbReference>
<keyword evidence="2" id="KW-0812">Transmembrane</keyword>
<dbReference type="InterPro" id="IPR036188">
    <property type="entry name" value="FAD/NAD-bd_sf"/>
</dbReference>
<dbReference type="Gene3D" id="3.50.50.60">
    <property type="entry name" value="FAD/NAD(P)-binding domain"/>
    <property type="match status" value="1"/>
</dbReference>
<keyword evidence="2" id="KW-1133">Transmembrane helix</keyword>
<dbReference type="SUPFAM" id="SSF51905">
    <property type="entry name" value="FAD/NAD(P)-binding domain"/>
    <property type="match status" value="1"/>
</dbReference>
<accession>A0ABU0UHD0</accession>
<keyword evidence="1" id="KW-0560">Oxidoreductase</keyword>